<organism evidence="1 2">
    <name type="scientific">Papaver somniferum</name>
    <name type="common">Opium poppy</name>
    <dbReference type="NCBI Taxonomy" id="3469"/>
    <lineage>
        <taxon>Eukaryota</taxon>
        <taxon>Viridiplantae</taxon>
        <taxon>Streptophyta</taxon>
        <taxon>Embryophyta</taxon>
        <taxon>Tracheophyta</taxon>
        <taxon>Spermatophyta</taxon>
        <taxon>Magnoliopsida</taxon>
        <taxon>Ranunculales</taxon>
        <taxon>Papaveraceae</taxon>
        <taxon>Papaveroideae</taxon>
        <taxon>Papaver</taxon>
    </lineage>
</organism>
<sequence>MGSQESRLNPHFPKAEKCLSYAEYGIGNFEGSYEVMVYPLKNNKWKGVEEIYIDTLVHRNVPDRARMPVNGALHWIADVESLLS</sequence>
<evidence type="ECO:0000313" key="1">
    <source>
        <dbReference type="EMBL" id="RZC79550.1"/>
    </source>
</evidence>
<dbReference type="Proteomes" id="UP000316621">
    <property type="component" value="Chromosome 9"/>
</dbReference>
<accession>A0A4Y7L4I9</accession>
<proteinExistence type="predicted"/>
<dbReference type="Gramene" id="RZC79550">
    <property type="protein sequence ID" value="RZC79550"/>
    <property type="gene ID" value="C5167_003759"/>
</dbReference>
<protein>
    <submittedName>
        <fullName evidence="1">Uncharacterized protein</fullName>
    </submittedName>
</protein>
<dbReference type="AlphaFoldDB" id="A0A4Y7L4I9"/>
<reference evidence="1 2" key="1">
    <citation type="journal article" date="2018" name="Science">
        <title>The opium poppy genome and morphinan production.</title>
        <authorList>
            <person name="Guo L."/>
            <person name="Winzer T."/>
            <person name="Yang X."/>
            <person name="Li Y."/>
            <person name="Ning Z."/>
            <person name="He Z."/>
            <person name="Teodor R."/>
            <person name="Lu Y."/>
            <person name="Bowser T.A."/>
            <person name="Graham I.A."/>
            <person name="Ye K."/>
        </authorList>
    </citation>
    <scope>NUCLEOTIDE SEQUENCE [LARGE SCALE GENOMIC DNA]</scope>
    <source>
        <strain evidence="2">cv. HN1</strain>
        <tissue evidence="1">Leaves</tissue>
    </source>
</reference>
<evidence type="ECO:0000313" key="2">
    <source>
        <dbReference type="Proteomes" id="UP000316621"/>
    </source>
</evidence>
<gene>
    <name evidence="1" type="ORF">C5167_003759</name>
</gene>
<name>A0A4Y7L4I9_PAPSO</name>
<keyword evidence="2" id="KW-1185">Reference proteome</keyword>
<dbReference type="EMBL" id="CM010723">
    <property type="protein sequence ID" value="RZC79550.1"/>
    <property type="molecule type" value="Genomic_DNA"/>
</dbReference>